<dbReference type="InterPro" id="IPR002575">
    <property type="entry name" value="Aminoglycoside_PTrfase"/>
</dbReference>
<name>A0A1G9E459_9BACL</name>
<proteinExistence type="predicted"/>
<sequence>MDERVQKVLDTAGEHGLELKKESVKFEDMDLDFQVAFAADISKQDWVLRLPRRQDAFQKIAQEKKVLDLVGSAQEVFHVPHWEIFEEDLIAYKKLENEPAVTAIAETGEEKWLFNKDDVPKNYIRSFGRALAALHDIPVEAARKTDMPIHSGAEIRDLMKKRMDKVNDNYDVNDNLWNRWMRWIEDDTIWPEETAVMHGDLFPGHTLIDAGNNVAGIIDWTEAKVSDPANDFTAFHLLFGEDKLDELIEIYSDAGGYTWPGMKTHIISLLATQAVTIAEFAETSGLDEYREMAEKMLLEE</sequence>
<dbReference type="CDD" id="cd05152">
    <property type="entry name" value="MPH2"/>
    <property type="match status" value="1"/>
</dbReference>
<dbReference type="EMBL" id="FNFY01000007">
    <property type="protein sequence ID" value="SDK70915.1"/>
    <property type="molecule type" value="Genomic_DNA"/>
</dbReference>
<organism evidence="2 3">
    <name type="scientific">Lacicoccus qingdaonensis</name>
    <dbReference type="NCBI Taxonomy" id="576118"/>
    <lineage>
        <taxon>Bacteria</taxon>
        <taxon>Bacillati</taxon>
        <taxon>Bacillota</taxon>
        <taxon>Bacilli</taxon>
        <taxon>Bacillales</taxon>
        <taxon>Salinicoccaceae</taxon>
        <taxon>Lacicoccus</taxon>
    </lineage>
</organism>
<dbReference type="Gene3D" id="3.30.200.20">
    <property type="entry name" value="Phosphorylase Kinase, domain 1"/>
    <property type="match status" value="1"/>
</dbReference>
<dbReference type="PANTHER" id="PTHR21310:SF15">
    <property type="entry name" value="AMINOGLYCOSIDE PHOSPHOTRANSFERASE DOMAIN-CONTAINING PROTEIN"/>
    <property type="match status" value="1"/>
</dbReference>
<feature type="domain" description="Aminoglycoside phosphotransferase" evidence="1">
    <location>
        <begin position="39"/>
        <end position="263"/>
    </location>
</feature>
<dbReference type="InterPro" id="IPR011009">
    <property type="entry name" value="Kinase-like_dom_sf"/>
</dbReference>
<dbReference type="SUPFAM" id="SSF56112">
    <property type="entry name" value="Protein kinase-like (PK-like)"/>
    <property type="match status" value="1"/>
</dbReference>
<evidence type="ECO:0000313" key="3">
    <source>
        <dbReference type="Proteomes" id="UP000199008"/>
    </source>
</evidence>
<dbReference type="STRING" id="576118.SAMN05216216_10789"/>
<keyword evidence="3" id="KW-1185">Reference proteome</keyword>
<dbReference type="PANTHER" id="PTHR21310">
    <property type="entry name" value="AMINOGLYCOSIDE PHOSPHOTRANSFERASE-RELATED-RELATED"/>
    <property type="match status" value="1"/>
</dbReference>
<dbReference type="RefSeq" id="WP_092985704.1">
    <property type="nucleotide sequence ID" value="NZ_FNFY01000007.1"/>
</dbReference>
<gene>
    <name evidence="2" type="ORF">SAMN05216216_10789</name>
</gene>
<protein>
    <submittedName>
        <fullName evidence="2">Macrolide phosphotransferase</fullName>
    </submittedName>
</protein>
<dbReference type="OrthoDB" id="3806873at2"/>
<dbReference type="AlphaFoldDB" id="A0A1G9E459"/>
<dbReference type="InterPro" id="IPR051678">
    <property type="entry name" value="AGP_Transferase"/>
</dbReference>
<dbReference type="Pfam" id="PF01636">
    <property type="entry name" value="APH"/>
    <property type="match status" value="1"/>
</dbReference>
<reference evidence="3" key="1">
    <citation type="submission" date="2016-10" db="EMBL/GenBank/DDBJ databases">
        <authorList>
            <person name="Varghese N."/>
            <person name="Submissions S."/>
        </authorList>
    </citation>
    <scope>NUCLEOTIDE SEQUENCE [LARGE SCALE GENOMIC DNA]</scope>
    <source>
        <strain evidence="3">CGMCC 1.8895</strain>
    </source>
</reference>
<dbReference type="Proteomes" id="UP000199008">
    <property type="component" value="Unassembled WGS sequence"/>
</dbReference>
<accession>A0A1G9E459</accession>
<evidence type="ECO:0000259" key="1">
    <source>
        <dbReference type="Pfam" id="PF01636"/>
    </source>
</evidence>
<evidence type="ECO:0000313" key="2">
    <source>
        <dbReference type="EMBL" id="SDK70915.1"/>
    </source>
</evidence>
<dbReference type="Gene3D" id="3.90.1200.10">
    <property type="match status" value="1"/>
</dbReference>
<keyword evidence="2" id="KW-0808">Transferase</keyword>
<dbReference type="GO" id="GO:0016740">
    <property type="term" value="F:transferase activity"/>
    <property type="evidence" value="ECO:0007669"/>
    <property type="project" value="UniProtKB-KW"/>
</dbReference>